<accession>A0A6U2DBE3</accession>
<organism evidence="5">
    <name type="scientific">Pseudictyota dubia</name>
    <dbReference type="NCBI Taxonomy" id="2749911"/>
    <lineage>
        <taxon>Eukaryota</taxon>
        <taxon>Sar</taxon>
        <taxon>Stramenopiles</taxon>
        <taxon>Ochrophyta</taxon>
        <taxon>Bacillariophyta</taxon>
        <taxon>Mediophyceae</taxon>
        <taxon>Biddulphiophycidae</taxon>
        <taxon>Eupodiscales</taxon>
        <taxon>Odontellaceae</taxon>
        <taxon>Pseudictyota</taxon>
    </lineage>
</organism>
<protein>
    <recommendedName>
        <fullName evidence="3">LITAF domain-containing protein</fullName>
    </recommendedName>
</protein>
<dbReference type="EMBL" id="HBED01021397">
    <property type="protein sequence ID" value="CAD8311879.1"/>
    <property type="molecule type" value="Transcribed_RNA"/>
</dbReference>
<proteinExistence type="predicted"/>
<name>A0A6U2DBE3_9STRA</name>
<feature type="compositionally biased region" description="Polar residues" evidence="1">
    <location>
        <begin position="12"/>
        <end position="24"/>
    </location>
</feature>
<evidence type="ECO:0000256" key="2">
    <source>
        <dbReference type="SAM" id="Phobius"/>
    </source>
</evidence>
<sequence>MPPPLKVPHDAGSNTFQPSINTTTTGGANIDSSYVYIEGAVAQQHLQPGSTVTYLVPPEGGLPVAMSQQPGQSVVYPVSATPSGAAIKTSSGLIPNIGRSPVQITCPYCKNMAKTNVREEMDECAVTNVVVLFLFFFPLSWLPLVIPGVSVF</sequence>
<evidence type="ECO:0000313" key="5">
    <source>
        <dbReference type="EMBL" id="CAD8311880.1"/>
    </source>
</evidence>
<keyword evidence="2" id="KW-1133">Transmembrane helix</keyword>
<feature type="transmembrane region" description="Helical" evidence="2">
    <location>
        <begin position="124"/>
        <end position="146"/>
    </location>
</feature>
<gene>
    <name evidence="4" type="ORF">TDUB1175_LOCUS10668</name>
    <name evidence="5" type="ORF">TDUB1175_LOCUS10669</name>
</gene>
<evidence type="ECO:0000256" key="1">
    <source>
        <dbReference type="SAM" id="MobiDB-lite"/>
    </source>
</evidence>
<feature type="domain" description="LITAF" evidence="3">
    <location>
        <begin position="100"/>
        <end position="147"/>
    </location>
</feature>
<dbReference type="Pfam" id="PF10601">
    <property type="entry name" value="zf-LITAF-like"/>
    <property type="match status" value="1"/>
</dbReference>
<keyword evidence="2" id="KW-0812">Transmembrane</keyword>
<dbReference type="InterPro" id="IPR006629">
    <property type="entry name" value="LITAF"/>
</dbReference>
<dbReference type="AlphaFoldDB" id="A0A6U2DBE3"/>
<reference evidence="5" key="1">
    <citation type="submission" date="2021-01" db="EMBL/GenBank/DDBJ databases">
        <authorList>
            <person name="Corre E."/>
            <person name="Pelletier E."/>
            <person name="Niang G."/>
            <person name="Scheremetjew M."/>
            <person name="Finn R."/>
            <person name="Kale V."/>
            <person name="Holt S."/>
            <person name="Cochrane G."/>
            <person name="Meng A."/>
            <person name="Brown T."/>
            <person name="Cohen L."/>
        </authorList>
    </citation>
    <scope>NUCLEOTIDE SEQUENCE</scope>
    <source>
        <strain evidence="5">CCMP147</strain>
    </source>
</reference>
<keyword evidence="2" id="KW-0472">Membrane</keyword>
<feature type="region of interest" description="Disordered" evidence="1">
    <location>
        <begin position="1"/>
        <end position="24"/>
    </location>
</feature>
<evidence type="ECO:0000259" key="3">
    <source>
        <dbReference type="Pfam" id="PF10601"/>
    </source>
</evidence>
<evidence type="ECO:0000313" key="4">
    <source>
        <dbReference type="EMBL" id="CAD8311879.1"/>
    </source>
</evidence>
<dbReference type="EMBL" id="HBED01021398">
    <property type="protein sequence ID" value="CAD8311880.1"/>
    <property type="molecule type" value="Transcribed_RNA"/>
</dbReference>